<dbReference type="InterPro" id="IPR047951">
    <property type="entry name" value="Transpos_ISL3"/>
</dbReference>
<dbReference type="KEGG" id="cut:CUTER_08685"/>
<feature type="domain" description="Transposase IS204/IS1001/IS1096/IS1165 helix-turn-helix" evidence="2">
    <location>
        <begin position="115"/>
        <end position="153"/>
    </location>
</feature>
<dbReference type="PANTHER" id="PTHR33498:SF1">
    <property type="entry name" value="TRANSPOSASE FOR INSERTION SEQUENCE ELEMENT IS1557"/>
    <property type="match status" value="1"/>
</dbReference>
<dbReference type="InterPro" id="IPR032877">
    <property type="entry name" value="Transposase_HTH"/>
</dbReference>
<dbReference type="InterPro" id="IPR002560">
    <property type="entry name" value="Transposase_DDE"/>
</dbReference>
<protein>
    <submittedName>
        <fullName evidence="3">Transposase family protein</fullName>
    </submittedName>
</protein>
<dbReference type="AlphaFoldDB" id="A0A0G3HDJ8"/>
<evidence type="ECO:0000313" key="3">
    <source>
        <dbReference type="EMBL" id="AKK10043.1"/>
    </source>
</evidence>
<dbReference type="Proteomes" id="UP000035548">
    <property type="component" value="Chromosome"/>
</dbReference>
<dbReference type="PANTHER" id="PTHR33498">
    <property type="entry name" value="TRANSPOSASE FOR INSERTION SEQUENCE ELEMENT IS1557"/>
    <property type="match status" value="1"/>
</dbReference>
<evidence type="ECO:0000313" key="4">
    <source>
        <dbReference type="EMBL" id="AKK11718.1"/>
    </source>
</evidence>
<dbReference type="NCBIfam" id="NF033550">
    <property type="entry name" value="transpos_ISL3"/>
    <property type="match status" value="1"/>
</dbReference>
<keyword evidence="5" id="KW-1185">Reference proteome</keyword>
<dbReference type="Pfam" id="PF13542">
    <property type="entry name" value="HTH_Tnp_ISL3"/>
    <property type="match status" value="1"/>
</dbReference>
<dbReference type="PATRIC" id="fig|1072256.5.peg.10"/>
<dbReference type="EMBL" id="CP011546">
    <property type="protein sequence ID" value="AKK10043.1"/>
    <property type="molecule type" value="Genomic_DNA"/>
</dbReference>
<evidence type="ECO:0000259" key="1">
    <source>
        <dbReference type="Pfam" id="PF01610"/>
    </source>
</evidence>
<dbReference type="EMBL" id="CP011546">
    <property type="protein sequence ID" value="AKK11718.1"/>
    <property type="molecule type" value="Genomic_DNA"/>
</dbReference>
<feature type="domain" description="Transposase IS204/IS1001/IS1096/IS1165 DDE" evidence="1">
    <location>
        <begin position="176"/>
        <end position="433"/>
    </location>
</feature>
<organism evidence="3 5">
    <name type="scientific">Corynebacterium uterequi</name>
    <dbReference type="NCBI Taxonomy" id="1072256"/>
    <lineage>
        <taxon>Bacteria</taxon>
        <taxon>Bacillati</taxon>
        <taxon>Actinomycetota</taxon>
        <taxon>Actinomycetes</taxon>
        <taxon>Mycobacteriales</taxon>
        <taxon>Corynebacteriaceae</taxon>
        <taxon>Corynebacterium</taxon>
    </lineage>
</organism>
<proteinExistence type="predicted"/>
<gene>
    <name evidence="3" type="ORF">CUTER_00055</name>
    <name evidence="4" type="ORF">CUTER_08685</name>
</gene>
<dbReference type="KEGG" id="cut:CUTER_00055"/>
<evidence type="ECO:0000259" key="2">
    <source>
        <dbReference type="Pfam" id="PF13542"/>
    </source>
</evidence>
<reference evidence="3 5" key="1">
    <citation type="journal article" date="2015" name="Genome Announc.">
        <title>Virulence Factor Genes Detected in the Complete Genome Sequence of Corynebacterium uterequi DSM 45634, Isolated from the Uterus of a Maiden Mare.</title>
        <authorList>
            <person name="Ruckert C."/>
            <person name="Kriete M."/>
            <person name="Jaenicke S."/>
            <person name="Winkler A."/>
            <person name="Tauch A."/>
        </authorList>
    </citation>
    <scope>NUCLEOTIDE SEQUENCE [LARGE SCALE GENOMIC DNA]</scope>
    <source>
        <strain evidence="3 5">DSM 45634</strain>
    </source>
</reference>
<sequence>MSDPTTNPQQAINLDPAGYCKRCDDLVGLDGVHVLSVHDRDEYREITVESDPTPRACPDCHGPGAAHGRVPVTLVDIPSFGRPVRICWLKRRYTCPAPGCARTTFVEHNPTVALPRQRITVRVVAWALEQLRREHATINSLARQLSTAWSTVWKPVKAALEALAADPTRFDGVSALGVDEHIWHHTCRSKRGPKEFTGMVDLSRDDHGKVKARLLDLVPGRSASVLAGWLRQRGEGFRSRVDIAALDPFAGYKRAIDDTLDDATAVLDAFHVVKLAVTAVDDVRRRLWQHITGHRGRSGDPLYGIRTIVRCDPRRLTERQWQRFDAAIAADPRHEELFIAWQAAHALRAAYHEPDMAAGRRAACEALRSLPSCPIPEMARLGRTLRRWKDAFLAYWDTARSNNGGTEAINGLIELHRRLARGFRNRDNYRLRMLLIAGGLRL</sequence>
<dbReference type="Pfam" id="PF01610">
    <property type="entry name" value="DDE_Tnp_ISL3"/>
    <property type="match status" value="1"/>
</dbReference>
<dbReference type="RefSeq" id="WP_236684704.1">
    <property type="nucleotide sequence ID" value="NZ_CP011546.1"/>
</dbReference>
<name>A0A0G3HDJ8_9CORY</name>
<dbReference type="STRING" id="1072256.CUTER_00055"/>
<evidence type="ECO:0000313" key="5">
    <source>
        <dbReference type="Proteomes" id="UP000035548"/>
    </source>
</evidence>
<reference evidence="5" key="2">
    <citation type="submission" date="2015-05" db="EMBL/GenBank/DDBJ databases">
        <title>Complete genome sequence of Corynebacterium uterequi DSM 45634, isolated from the uterus of a maiden mare.</title>
        <authorList>
            <person name="Ruckert C."/>
            <person name="Albersmeier A."/>
            <person name="Winkler A."/>
            <person name="Tauch A."/>
        </authorList>
    </citation>
    <scope>NUCLEOTIDE SEQUENCE [LARGE SCALE GENOMIC DNA]</scope>
    <source>
        <strain evidence="5">DSM 45634</strain>
    </source>
</reference>
<accession>A0A0G3HDJ8</accession>